<reference evidence="2 3" key="1">
    <citation type="submission" date="2024-01" db="EMBL/GenBank/DDBJ databases">
        <title>The genomes of 5 underutilized Papilionoideae crops provide insights into root nodulation and disease resistanc.</title>
        <authorList>
            <person name="Jiang F."/>
        </authorList>
    </citation>
    <scope>NUCLEOTIDE SEQUENCE [LARGE SCALE GENOMIC DNA]</scope>
    <source>
        <strain evidence="2">LVBAO_FW01</strain>
        <tissue evidence="2">Leaves</tissue>
    </source>
</reference>
<comment type="caution">
    <text evidence="2">The sequence shown here is derived from an EMBL/GenBank/DDBJ whole genome shotgun (WGS) entry which is preliminary data.</text>
</comment>
<keyword evidence="3" id="KW-1185">Reference proteome</keyword>
<sequence>MKSLSTPKAISFLSPSQSHVHAEPLDGATLDHDFVTKVFRRPASEDCRHEATQKMLGSILQQRKLNKRTYYAHMWQLLALIMAGMDPLFFLEALMLDTKKNAVVTCASRWVPTRNLKTRYGGYGYCHFIG</sequence>
<organism evidence="2 3">
    <name type="scientific">Canavalia gladiata</name>
    <name type="common">Sword bean</name>
    <name type="synonym">Dolichos gladiatus</name>
    <dbReference type="NCBI Taxonomy" id="3824"/>
    <lineage>
        <taxon>Eukaryota</taxon>
        <taxon>Viridiplantae</taxon>
        <taxon>Streptophyta</taxon>
        <taxon>Embryophyta</taxon>
        <taxon>Tracheophyta</taxon>
        <taxon>Spermatophyta</taxon>
        <taxon>Magnoliopsida</taxon>
        <taxon>eudicotyledons</taxon>
        <taxon>Gunneridae</taxon>
        <taxon>Pentapetalae</taxon>
        <taxon>rosids</taxon>
        <taxon>fabids</taxon>
        <taxon>Fabales</taxon>
        <taxon>Fabaceae</taxon>
        <taxon>Papilionoideae</taxon>
        <taxon>50 kb inversion clade</taxon>
        <taxon>NPAAA clade</taxon>
        <taxon>indigoferoid/millettioid clade</taxon>
        <taxon>Phaseoleae</taxon>
        <taxon>Canavalia</taxon>
    </lineage>
</organism>
<feature type="transmembrane region" description="Helical" evidence="1">
    <location>
        <begin position="70"/>
        <end position="91"/>
    </location>
</feature>
<accession>A0AAN9QD49</accession>
<dbReference type="Proteomes" id="UP001367508">
    <property type="component" value="Unassembled WGS sequence"/>
</dbReference>
<dbReference type="AlphaFoldDB" id="A0AAN9QD49"/>
<proteinExistence type="predicted"/>
<evidence type="ECO:0000313" key="3">
    <source>
        <dbReference type="Proteomes" id="UP001367508"/>
    </source>
</evidence>
<keyword evidence="1" id="KW-0472">Membrane</keyword>
<gene>
    <name evidence="2" type="ORF">VNO77_24892</name>
</gene>
<keyword evidence="1" id="KW-0812">Transmembrane</keyword>
<protein>
    <submittedName>
        <fullName evidence="2">Uncharacterized protein</fullName>
    </submittedName>
</protein>
<evidence type="ECO:0000313" key="2">
    <source>
        <dbReference type="EMBL" id="KAK7330694.1"/>
    </source>
</evidence>
<evidence type="ECO:0000256" key="1">
    <source>
        <dbReference type="SAM" id="Phobius"/>
    </source>
</evidence>
<keyword evidence="1" id="KW-1133">Transmembrane helix</keyword>
<name>A0AAN9QD49_CANGL</name>
<dbReference type="EMBL" id="JAYMYQ010000005">
    <property type="protein sequence ID" value="KAK7330694.1"/>
    <property type="molecule type" value="Genomic_DNA"/>
</dbReference>